<reference evidence="2 3" key="1">
    <citation type="submission" date="2024-02" db="EMBL/GenBank/DDBJ databases">
        <title>A Gaetbulibacter species isolated from tidal flats and genomic insights of their niches.</title>
        <authorList>
            <person name="Ye Y."/>
        </authorList>
    </citation>
    <scope>NUCLEOTIDE SEQUENCE [LARGE SCALE GENOMIC DNA]</scope>
    <source>
        <strain evidence="2 3">KYW382</strain>
    </source>
</reference>
<gene>
    <name evidence="2" type="ORF">V8G58_01410</name>
</gene>
<name>A0ABW7MUR8_9FLAO</name>
<dbReference type="CDD" id="cd03801">
    <property type="entry name" value="GT4_PimA-like"/>
    <property type="match status" value="1"/>
</dbReference>
<protein>
    <submittedName>
        <fullName evidence="2">Glycosyltransferase family 4 protein</fullName>
        <ecNumber evidence="2">2.4.-.-</ecNumber>
    </submittedName>
</protein>
<keyword evidence="3" id="KW-1185">Reference proteome</keyword>
<comment type="caution">
    <text evidence="2">The sequence shown here is derived from an EMBL/GenBank/DDBJ whole genome shotgun (WGS) entry which is preliminary data.</text>
</comment>
<dbReference type="GO" id="GO:0016757">
    <property type="term" value="F:glycosyltransferase activity"/>
    <property type="evidence" value="ECO:0007669"/>
    <property type="project" value="UniProtKB-KW"/>
</dbReference>
<evidence type="ECO:0000313" key="3">
    <source>
        <dbReference type="Proteomes" id="UP001610100"/>
    </source>
</evidence>
<dbReference type="InterPro" id="IPR001296">
    <property type="entry name" value="Glyco_trans_1"/>
</dbReference>
<organism evidence="2 3">
    <name type="scientific">Gaetbulibacter aestuarii</name>
    <dbReference type="NCBI Taxonomy" id="1502358"/>
    <lineage>
        <taxon>Bacteria</taxon>
        <taxon>Pseudomonadati</taxon>
        <taxon>Bacteroidota</taxon>
        <taxon>Flavobacteriia</taxon>
        <taxon>Flavobacteriales</taxon>
        <taxon>Flavobacteriaceae</taxon>
        <taxon>Gaetbulibacter</taxon>
    </lineage>
</organism>
<dbReference type="SUPFAM" id="SSF53756">
    <property type="entry name" value="UDP-Glycosyltransferase/glycogen phosphorylase"/>
    <property type="match status" value="1"/>
</dbReference>
<dbReference type="EMBL" id="JBAWKB010000001">
    <property type="protein sequence ID" value="MFH6770574.1"/>
    <property type="molecule type" value="Genomic_DNA"/>
</dbReference>
<dbReference type="PANTHER" id="PTHR12526">
    <property type="entry name" value="GLYCOSYLTRANSFERASE"/>
    <property type="match status" value="1"/>
</dbReference>
<dbReference type="Gene3D" id="3.40.50.2000">
    <property type="entry name" value="Glycogen Phosphorylase B"/>
    <property type="match status" value="1"/>
</dbReference>
<feature type="domain" description="Glycosyl transferase family 1" evidence="1">
    <location>
        <begin position="174"/>
        <end position="313"/>
    </location>
</feature>
<accession>A0ABW7MUR8</accession>
<evidence type="ECO:0000259" key="1">
    <source>
        <dbReference type="Pfam" id="PF00534"/>
    </source>
</evidence>
<proteinExistence type="predicted"/>
<sequence>MSILVIGKCRTLKEPHNAGGVIVLFEQLIKSFSKAKVAFEILDLNNRNYRFSKLSVVYIFLKIIIRTRKHNLVFFNGTAREYKYYTFFVTMISKFYNKNIVLRKFAGNFDEYYLKDCNFLSKKLILSALRKANINYFETQYLVQFFRQYSENCRQFPNTRQSYYSNNLPTGPFKKRFVFISHIKEEKGINEILEAITLLPEEYQIHIYGPIIDSYTPPEKFSEVFISAYKGKLNHNEVQRVLITYSTLLLPTYHKGEGYPGIIIEALSLGIPIIATPSRGIKEMIEDGVSGFFVKEKDPINLRDTILKVNEKNFLMLRKNALNTFSKFDQDIVMKRILSEIKSLY</sequence>
<evidence type="ECO:0000313" key="2">
    <source>
        <dbReference type="EMBL" id="MFH6770574.1"/>
    </source>
</evidence>
<dbReference type="RefSeq" id="WP_344738895.1">
    <property type="nucleotide sequence ID" value="NZ_BAABAY010000001.1"/>
</dbReference>
<keyword evidence="2" id="KW-0328">Glycosyltransferase</keyword>
<keyword evidence="2" id="KW-0808">Transferase</keyword>
<dbReference type="Proteomes" id="UP001610100">
    <property type="component" value="Unassembled WGS sequence"/>
</dbReference>
<dbReference type="EC" id="2.4.-.-" evidence="2"/>
<dbReference type="Pfam" id="PF00534">
    <property type="entry name" value="Glycos_transf_1"/>
    <property type="match status" value="1"/>
</dbReference>